<dbReference type="InterPro" id="IPR035979">
    <property type="entry name" value="RBD_domain_sf"/>
</dbReference>
<organism evidence="1 2">
    <name type="scientific">Funneliformis geosporum</name>
    <dbReference type="NCBI Taxonomy" id="1117311"/>
    <lineage>
        <taxon>Eukaryota</taxon>
        <taxon>Fungi</taxon>
        <taxon>Fungi incertae sedis</taxon>
        <taxon>Mucoromycota</taxon>
        <taxon>Glomeromycotina</taxon>
        <taxon>Glomeromycetes</taxon>
        <taxon>Glomerales</taxon>
        <taxon>Glomeraceae</taxon>
        <taxon>Funneliformis</taxon>
    </lineage>
</organism>
<name>A0A9W4XA00_9GLOM</name>
<sequence length="83" mass="9865">MQFNERTIQFTDIPLQMKPANIKQVFAKYGTVTNFKMTVRGMWQYAYITYKNPKCIELFYQAWSRFVQNNSVHINPCTLSSDE</sequence>
<dbReference type="CDD" id="cd00590">
    <property type="entry name" value="RRM_SF"/>
    <property type="match status" value="1"/>
</dbReference>
<gene>
    <name evidence="1" type="ORF">FWILDA_LOCUS17812</name>
</gene>
<comment type="caution">
    <text evidence="1">The sequence shown here is derived from an EMBL/GenBank/DDBJ whole genome shotgun (WGS) entry which is preliminary data.</text>
</comment>
<dbReference type="EMBL" id="CAMKVN010015225">
    <property type="protein sequence ID" value="CAI2196908.1"/>
    <property type="molecule type" value="Genomic_DNA"/>
</dbReference>
<proteinExistence type="predicted"/>
<keyword evidence="2" id="KW-1185">Reference proteome</keyword>
<dbReference type="InterPro" id="IPR012677">
    <property type="entry name" value="Nucleotide-bd_a/b_plait_sf"/>
</dbReference>
<accession>A0A9W4XA00</accession>
<dbReference type="OrthoDB" id="2448828at2759"/>
<feature type="non-terminal residue" evidence="1">
    <location>
        <position position="83"/>
    </location>
</feature>
<dbReference type="Proteomes" id="UP001153678">
    <property type="component" value="Unassembled WGS sequence"/>
</dbReference>
<reference evidence="1" key="1">
    <citation type="submission" date="2022-08" db="EMBL/GenBank/DDBJ databases">
        <authorList>
            <person name="Kallberg Y."/>
            <person name="Tangrot J."/>
            <person name="Rosling A."/>
        </authorList>
    </citation>
    <scope>NUCLEOTIDE SEQUENCE</scope>
    <source>
        <strain evidence="1">Wild A</strain>
    </source>
</reference>
<evidence type="ECO:0000313" key="2">
    <source>
        <dbReference type="Proteomes" id="UP001153678"/>
    </source>
</evidence>
<evidence type="ECO:0000313" key="1">
    <source>
        <dbReference type="EMBL" id="CAI2196908.1"/>
    </source>
</evidence>
<dbReference type="Gene3D" id="3.30.70.330">
    <property type="match status" value="1"/>
</dbReference>
<protein>
    <submittedName>
        <fullName evidence="1">13703_t:CDS:1</fullName>
    </submittedName>
</protein>
<dbReference type="SUPFAM" id="SSF54928">
    <property type="entry name" value="RNA-binding domain, RBD"/>
    <property type="match status" value="1"/>
</dbReference>
<dbReference type="AlphaFoldDB" id="A0A9W4XA00"/>
<dbReference type="GO" id="GO:0003676">
    <property type="term" value="F:nucleic acid binding"/>
    <property type="evidence" value="ECO:0007669"/>
    <property type="project" value="InterPro"/>
</dbReference>